<evidence type="ECO:0000313" key="4">
    <source>
        <dbReference type="EMBL" id="EDM29154.1"/>
    </source>
</evidence>
<sequence>MIKKVFLLLLIMGLTFAASAEKKKKRKKVKEPTATHADVSYGKFDRNKLDFWQAKGEGPRPVYIHIHGGGWVVGDKKGFKGVQKFLDKGISVAAINYRLTATDPLPAPVLDAARAVQFLRYKAREWNIDKSKFVLSGGSAGACTSMWIACHDDLAKPNSEDPVERESTRVQGISVAGGQSAIDPKLIEPWIGPNVYHEMIYKAVGEKSIADALKNYDQHEAMYKEYSAYNHLTKDDPPMLLSYGADMSLPSKSLGHGIHHGMFGVKMKEKSEKVGHNKLYLSIGKDRPKQYPNRDDFVYEILLGK</sequence>
<proteinExistence type="predicted"/>
<dbReference type="InterPro" id="IPR050300">
    <property type="entry name" value="GDXG_lipolytic_enzyme"/>
</dbReference>
<keyword evidence="1" id="KW-0378">Hydrolase</keyword>
<gene>
    <name evidence="4" type="ORF">LNTAR_22229</name>
</gene>
<evidence type="ECO:0000259" key="3">
    <source>
        <dbReference type="Pfam" id="PF20434"/>
    </source>
</evidence>
<dbReference type="PANTHER" id="PTHR48081">
    <property type="entry name" value="AB HYDROLASE SUPERFAMILY PROTEIN C4A8.06C"/>
    <property type="match status" value="1"/>
</dbReference>
<dbReference type="InterPro" id="IPR049492">
    <property type="entry name" value="BD-FAE-like_dom"/>
</dbReference>
<feature type="signal peptide" evidence="2">
    <location>
        <begin position="1"/>
        <end position="20"/>
    </location>
</feature>
<evidence type="ECO:0000256" key="1">
    <source>
        <dbReference type="ARBA" id="ARBA00022801"/>
    </source>
</evidence>
<accession>A6DG37</accession>
<dbReference type="EMBL" id="ABCK01000002">
    <property type="protein sequence ID" value="EDM29154.1"/>
    <property type="molecule type" value="Genomic_DNA"/>
</dbReference>
<feature type="domain" description="BD-FAE-like" evidence="3">
    <location>
        <begin position="54"/>
        <end position="245"/>
    </location>
</feature>
<dbReference type="GO" id="GO:0016787">
    <property type="term" value="F:hydrolase activity"/>
    <property type="evidence" value="ECO:0007669"/>
    <property type="project" value="UniProtKB-KW"/>
</dbReference>
<name>A6DG37_9BACT</name>
<dbReference type="InterPro" id="IPR029058">
    <property type="entry name" value="AB_hydrolase_fold"/>
</dbReference>
<keyword evidence="2" id="KW-0732">Signal</keyword>
<dbReference type="OrthoDB" id="265201at2"/>
<dbReference type="eggNOG" id="COG0657">
    <property type="taxonomic scope" value="Bacteria"/>
</dbReference>
<dbReference type="AlphaFoldDB" id="A6DG37"/>
<dbReference type="Proteomes" id="UP000004947">
    <property type="component" value="Unassembled WGS sequence"/>
</dbReference>
<reference evidence="4 5" key="1">
    <citation type="journal article" date="2010" name="J. Bacteriol.">
        <title>Genome sequence of Lentisphaera araneosa HTCC2155T, the type species of the order Lentisphaerales in the phylum Lentisphaerae.</title>
        <authorList>
            <person name="Thrash J.C."/>
            <person name="Cho J.C."/>
            <person name="Vergin K.L."/>
            <person name="Morris R.M."/>
            <person name="Giovannoni S.J."/>
        </authorList>
    </citation>
    <scope>NUCLEOTIDE SEQUENCE [LARGE SCALE GENOMIC DNA]</scope>
    <source>
        <strain evidence="4 5">HTCC2155</strain>
    </source>
</reference>
<dbReference type="SUPFAM" id="SSF53474">
    <property type="entry name" value="alpha/beta-Hydrolases"/>
    <property type="match status" value="1"/>
</dbReference>
<evidence type="ECO:0000256" key="2">
    <source>
        <dbReference type="SAM" id="SignalP"/>
    </source>
</evidence>
<evidence type="ECO:0000313" key="5">
    <source>
        <dbReference type="Proteomes" id="UP000004947"/>
    </source>
</evidence>
<organism evidence="4 5">
    <name type="scientific">Lentisphaera araneosa HTCC2155</name>
    <dbReference type="NCBI Taxonomy" id="313628"/>
    <lineage>
        <taxon>Bacteria</taxon>
        <taxon>Pseudomonadati</taxon>
        <taxon>Lentisphaerota</taxon>
        <taxon>Lentisphaeria</taxon>
        <taxon>Lentisphaerales</taxon>
        <taxon>Lentisphaeraceae</taxon>
        <taxon>Lentisphaera</taxon>
    </lineage>
</organism>
<feature type="chain" id="PRO_5002691067" evidence="2">
    <location>
        <begin position="21"/>
        <end position="305"/>
    </location>
</feature>
<dbReference type="STRING" id="313628.LNTAR_22229"/>
<keyword evidence="5" id="KW-1185">Reference proteome</keyword>
<dbReference type="RefSeq" id="WP_007276884.1">
    <property type="nucleotide sequence ID" value="NZ_ABCK01000002.1"/>
</dbReference>
<dbReference type="Pfam" id="PF20434">
    <property type="entry name" value="BD-FAE"/>
    <property type="match status" value="1"/>
</dbReference>
<dbReference type="Gene3D" id="3.40.50.1820">
    <property type="entry name" value="alpha/beta hydrolase"/>
    <property type="match status" value="1"/>
</dbReference>
<protein>
    <submittedName>
        <fullName evidence="4">Probable lipase/esterase</fullName>
    </submittedName>
</protein>
<comment type="caution">
    <text evidence="4">The sequence shown here is derived from an EMBL/GenBank/DDBJ whole genome shotgun (WGS) entry which is preliminary data.</text>
</comment>